<accession>A0A109JGG9</accession>
<sequence>MTQSLVTSAIPFAVERADAVDAKLKQFRSELFGKEGKIRIALRGQGVHFMSITVVRGDMAEPTYLVFEMSVDGEPQHAFDTVGIKLGSFVSEILSVAGIKTAGTIGRLLASHHIRTGQGLFDIPGLDFCGTPGMSVARVKREYALARELRTYFDSNSPAGAALETVLRSLKPIPSSRHCSTLSHFPVLPLKSRQAQMSASSCLLSCKGLRNSSGRFSCC</sequence>
<keyword evidence="2" id="KW-1185">Reference proteome</keyword>
<reference evidence="1 2" key="1">
    <citation type="submission" date="2015-11" db="EMBL/GenBank/DDBJ databases">
        <title>Draft Genome Sequence of the Strain BR 10423 (Rhizobium sp.) isolated from nodules of Mimosa pudica.</title>
        <authorList>
            <person name="Barauna A.C."/>
            <person name="Zilli J.E."/>
            <person name="Simoes-Araujo J.L."/>
            <person name="Reis V.M."/>
            <person name="James E.K."/>
            <person name="Reis F.B.Jr."/>
            <person name="Rouws L.F."/>
            <person name="Passos S.R."/>
            <person name="Gois S.R."/>
        </authorList>
    </citation>
    <scope>NUCLEOTIDE SEQUENCE [LARGE SCALE GENOMIC DNA]</scope>
    <source>
        <strain evidence="1 2">BR10423</strain>
    </source>
</reference>
<evidence type="ECO:0000313" key="2">
    <source>
        <dbReference type="Proteomes" id="UP000068164"/>
    </source>
</evidence>
<dbReference type="Proteomes" id="UP000068164">
    <property type="component" value="Unassembled WGS sequence"/>
</dbReference>
<evidence type="ECO:0000313" key="1">
    <source>
        <dbReference type="EMBL" id="KWV48359.1"/>
    </source>
</evidence>
<organism evidence="1 2">
    <name type="scientific">Rhizobium altiplani</name>
    <dbReference type="NCBI Taxonomy" id="1864509"/>
    <lineage>
        <taxon>Bacteria</taxon>
        <taxon>Pseudomonadati</taxon>
        <taxon>Pseudomonadota</taxon>
        <taxon>Alphaproteobacteria</taxon>
        <taxon>Hyphomicrobiales</taxon>
        <taxon>Rhizobiaceae</taxon>
        <taxon>Rhizobium/Agrobacterium group</taxon>
        <taxon>Rhizobium</taxon>
    </lineage>
</organism>
<dbReference type="EMBL" id="LNCD01000098">
    <property type="protein sequence ID" value="KWV48359.1"/>
    <property type="molecule type" value="Genomic_DNA"/>
</dbReference>
<comment type="caution">
    <text evidence="1">The sequence shown here is derived from an EMBL/GenBank/DDBJ whole genome shotgun (WGS) entry which is preliminary data.</text>
</comment>
<protein>
    <submittedName>
        <fullName evidence="1">Uncharacterized protein</fullName>
    </submittedName>
</protein>
<gene>
    <name evidence="1" type="ORF">AS026_01350</name>
</gene>
<proteinExistence type="predicted"/>
<dbReference type="RefSeq" id="WP_062371868.1">
    <property type="nucleotide sequence ID" value="NZ_LNCD01000098.1"/>
</dbReference>
<name>A0A109JGG9_9HYPH</name>
<dbReference type="AlphaFoldDB" id="A0A109JGG9"/>